<evidence type="ECO:0000313" key="4">
    <source>
        <dbReference type="EMBL" id="KAJ4459428.1"/>
    </source>
</evidence>
<dbReference type="EMBL" id="JAPMOS010000019">
    <property type="protein sequence ID" value="KAJ4459428.1"/>
    <property type="molecule type" value="Genomic_DNA"/>
</dbReference>
<evidence type="ECO:0000256" key="3">
    <source>
        <dbReference type="SAM" id="Phobius"/>
    </source>
</evidence>
<evidence type="ECO:0000256" key="2">
    <source>
        <dbReference type="SAM" id="MobiDB-lite"/>
    </source>
</evidence>
<dbReference type="Gene3D" id="1.10.287.1490">
    <property type="match status" value="1"/>
</dbReference>
<protein>
    <recommendedName>
        <fullName evidence="6">TRAF-type domain-containing protein</fullName>
    </recommendedName>
</protein>
<keyword evidence="3" id="KW-0812">Transmembrane</keyword>
<feature type="region of interest" description="Disordered" evidence="2">
    <location>
        <begin position="301"/>
        <end position="324"/>
    </location>
</feature>
<dbReference type="SUPFAM" id="SSF49599">
    <property type="entry name" value="TRAF domain-like"/>
    <property type="match status" value="1"/>
</dbReference>
<comment type="caution">
    <text evidence="4">The sequence shown here is derived from an EMBL/GenBank/DDBJ whole genome shotgun (WGS) entry which is preliminary data.</text>
</comment>
<feature type="coiled-coil region" evidence="1">
    <location>
        <begin position="253"/>
        <end position="291"/>
    </location>
</feature>
<evidence type="ECO:0008006" key="6">
    <source>
        <dbReference type="Google" id="ProtNLM"/>
    </source>
</evidence>
<keyword evidence="3" id="KW-0472">Membrane</keyword>
<gene>
    <name evidence="4" type="ORF">PAPYR_4473</name>
</gene>
<accession>A0ABQ8UKU1</accession>
<name>A0ABQ8UKU1_9EUKA</name>
<dbReference type="Proteomes" id="UP001141327">
    <property type="component" value="Unassembled WGS sequence"/>
</dbReference>
<proteinExistence type="predicted"/>
<keyword evidence="5" id="KW-1185">Reference proteome</keyword>
<evidence type="ECO:0000313" key="5">
    <source>
        <dbReference type="Proteomes" id="UP001141327"/>
    </source>
</evidence>
<keyword evidence="1" id="KW-0175">Coiled coil</keyword>
<sequence>MEAAEGVVTGNSNDMPTCCSDGKKRAPCRPRKLLEYVIPIGRSDDETWRCPACLAHYEEPVSLSCGLGPAFGVGFARLKLPLGDARQVKQMQCHCPNRGLGCEALVGVLDVEHHLGAECEWREEGCDQCHQQVRRAEMARHKDTTCARKPFVFFGLLLIVVWVLPVPTCRWPVGTRMLAARPGVQEDLAAHERDGVVAHMGLLRQRLADTSADLTQCKADLTQCQADLTQTQADLAEGRASRSAALAQTQHDLAQTKAKLIISQDELAQTKAELAQTKEQTQGELAAIRSQIDQLFTPPAAPEGLAARWDEPRRRLPRLAGGAP</sequence>
<reference evidence="4" key="1">
    <citation type="journal article" date="2022" name="bioRxiv">
        <title>Genomics of Preaxostyla Flagellates Illuminates Evolutionary Transitions and the Path Towards Mitochondrial Loss.</title>
        <authorList>
            <person name="Novak L.V.F."/>
            <person name="Treitli S.C."/>
            <person name="Pyrih J."/>
            <person name="Halakuc P."/>
            <person name="Pipaliya S.V."/>
            <person name="Vacek V."/>
            <person name="Brzon O."/>
            <person name="Soukal P."/>
            <person name="Eme L."/>
            <person name="Dacks J.B."/>
            <person name="Karnkowska A."/>
            <person name="Elias M."/>
            <person name="Hampl V."/>
        </authorList>
    </citation>
    <scope>NUCLEOTIDE SEQUENCE</scope>
    <source>
        <strain evidence="4">RCP-MX</strain>
    </source>
</reference>
<keyword evidence="3" id="KW-1133">Transmembrane helix</keyword>
<feature type="transmembrane region" description="Helical" evidence="3">
    <location>
        <begin position="151"/>
        <end position="173"/>
    </location>
</feature>
<dbReference type="InterPro" id="IPR013083">
    <property type="entry name" value="Znf_RING/FYVE/PHD"/>
</dbReference>
<dbReference type="Gene3D" id="3.30.40.10">
    <property type="entry name" value="Zinc/RING finger domain, C3HC4 (zinc finger)"/>
    <property type="match status" value="1"/>
</dbReference>
<organism evidence="4 5">
    <name type="scientific">Paratrimastix pyriformis</name>
    <dbReference type="NCBI Taxonomy" id="342808"/>
    <lineage>
        <taxon>Eukaryota</taxon>
        <taxon>Metamonada</taxon>
        <taxon>Preaxostyla</taxon>
        <taxon>Paratrimastigidae</taxon>
        <taxon>Paratrimastix</taxon>
    </lineage>
</organism>
<evidence type="ECO:0000256" key="1">
    <source>
        <dbReference type="SAM" id="Coils"/>
    </source>
</evidence>